<dbReference type="InterPro" id="IPR001375">
    <property type="entry name" value="Peptidase_S9_cat"/>
</dbReference>
<dbReference type="InterPro" id="IPR050278">
    <property type="entry name" value="Serine_Prot_S9B/DPPIV"/>
</dbReference>
<dbReference type="PANTHER" id="PTHR11731:SF193">
    <property type="entry name" value="DIPEPTIDYL PEPTIDASE 9"/>
    <property type="match status" value="1"/>
</dbReference>
<dbReference type="EMBL" id="CP121194">
    <property type="protein sequence ID" value="XBH10664.1"/>
    <property type="molecule type" value="Genomic_DNA"/>
</dbReference>
<protein>
    <submittedName>
        <fullName evidence="2">S9 family peptidase</fullName>
        <ecNumber evidence="2">3.4.-.-</ecNumber>
    </submittedName>
</protein>
<dbReference type="PANTHER" id="PTHR11731">
    <property type="entry name" value="PROTEASE FAMILY S9B,C DIPEPTIDYL-PEPTIDASE IV-RELATED"/>
    <property type="match status" value="1"/>
</dbReference>
<evidence type="ECO:0000259" key="1">
    <source>
        <dbReference type="Pfam" id="PF00326"/>
    </source>
</evidence>
<dbReference type="GO" id="GO:0008239">
    <property type="term" value="F:dipeptidyl-peptidase activity"/>
    <property type="evidence" value="ECO:0007669"/>
    <property type="project" value="TreeGrafter"/>
</dbReference>
<dbReference type="InterPro" id="IPR029058">
    <property type="entry name" value="AB_hydrolase_fold"/>
</dbReference>
<dbReference type="KEGG" id="epl:P4G45_02765"/>
<organism evidence="2">
    <name type="scientific">Edaphobacter paludis</name>
    <dbReference type="NCBI Taxonomy" id="3035702"/>
    <lineage>
        <taxon>Bacteria</taxon>
        <taxon>Pseudomonadati</taxon>
        <taxon>Acidobacteriota</taxon>
        <taxon>Terriglobia</taxon>
        <taxon>Terriglobales</taxon>
        <taxon>Acidobacteriaceae</taxon>
        <taxon>Edaphobacter</taxon>
    </lineage>
</organism>
<feature type="domain" description="Peptidase S9 prolyl oligopeptidase catalytic" evidence="1">
    <location>
        <begin position="489"/>
        <end position="684"/>
    </location>
</feature>
<dbReference type="SUPFAM" id="SSF82171">
    <property type="entry name" value="DPP6 N-terminal domain-like"/>
    <property type="match status" value="1"/>
</dbReference>
<evidence type="ECO:0000313" key="3">
    <source>
        <dbReference type="EMBL" id="XBH14092.1"/>
    </source>
</evidence>
<dbReference type="SUPFAM" id="SSF53474">
    <property type="entry name" value="alpha/beta-Hydrolases"/>
    <property type="match status" value="1"/>
</dbReference>
<dbReference type="Gene3D" id="2.120.10.30">
    <property type="entry name" value="TolB, C-terminal domain"/>
    <property type="match status" value="2"/>
</dbReference>
<dbReference type="InterPro" id="IPR011659">
    <property type="entry name" value="WD40"/>
</dbReference>
<dbReference type="RefSeq" id="WP_348268170.1">
    <property type="nucleotide sequence ID" value="NZ_CP121194.1"/>
</dbReference>
<gene>
    <name evidence="2" type="ORF">P4G45_02765</name>
    <name evidence="3" type="ORF">P8936_02740</name>
</gene>
<dbReference type="GO" id="GO:0008236">
    <property type="term" value="F:serine-type peptidase activity"/>
    <property type="evidence" value="ECO:0007669"/>
    <property type="project" value="InterPro"/>
</dbReference>
<evidence type="ECO:0000313" key="2">
    <source>
        <dbReference type="EMBL" id="XBH10664.1"/>
    </source>
</evidence>
<dbReference type="EC" id="3.4.-.-" evidence="2"/>
<proteinExistence type="predicted"/>
<dbReference type="Pfam" id="PF07676">
    <property type="entry name" value="PD40"/>
    <property type="match status" value="3"/>
</dbReference>
<accession>A0AAU7CZ59</accession>
<dbReference type="AlphaFoldDB" id="A0AAU7CZ59"/>
<keyword evidence="2" id="KW-0378">Hydrolase</keyword>
<dbReference type="InterPro" id="IPR011042">
    <property type="entry name" value="6-blade_b-propeller_TolB-like"/>
</dbReference>
<name>A0AAU7CZ59_9BACT</name>
<dbReference type="Pfam" id="PF00326">
    <property type="entry name" value="Peptidase_S9"/>
    <property type="match status" value="1"/>
</dbReference>
<accession>A0AAU7D7R0</accession>
<dbReference type="EMBL" id="CP121195">
    <property type="protein sequence ID" value="XBH14092.1"/>
    <property type="molecule type" value="Genomic_DNA"/>
</dbReference>
<reference evidence="2" key="1">
    <citation type="submission" date="2023-03" db="EMBL/GenBank/DDBJ databases">
        <title>Edaphobacter sp.</title>
        <authorList>
            <person name="Huber K.J."/>
            <person name="Papendorf J."/>
            <person name="Pilke C."/>
            <person name="Bunk B."/>
            <person name="Sproeer C."/>
            <person name="Pester M."/>
        </authorList>
    </citation>
    <scope>NUCLEOTIDE SEQUENCE</scope>
    <source>
        <strain evidence="2">DSM 109919</strain>
        <strain evidence="3">DSM 109920</strain>
    </source>
</reference>
<dbReference type="Gene3D" id="3.40.50.1820">
    <property type="entry name" value="alpha/beta hydrolase"/>
    <property type="match status" value="1"/>
</dbReference>
<sequence length="687" mass="75521">MNFARIRLRVSATFLTVSTFILFLAVAKPLCAQETGAAHPQDARIGSLIEMIGKTRNPSEAAISPDGKIVAWSVETSDGTEIHLTDIANPAKDTILRTEAEATDCSNENPIWSPDGQWLAFESTCAAKGDKPDQEQIFIWSKKTSQCKQLTRVTGEIDMPAWSPDGHSIGFLFVENATRNAGALAAMKPWSGVIGEDGVEVQRIAAVDIATSTVSQISPANLHVYEFDWSPDSKRLAYIAANPPGENNWWVAQLYVQTADKSATPQPILNPSEISGSLHNLQIAVPRWSPDGKQIAFIGGLMSDQGSTGGDIYLIPPTGGEPQDLTPGRPTSVAFIHWLSPEVIDLAEHAGGSTHIASINVKTGNDIKAVDITFPETIWASELVMSISTSRNRNVALVRSSFEKAPEVWAGPINDLKQITHLNDDLKLLWGKSENIDWTNEGLKVQGWLLYPADYDPAKKYPLLVYVHGGPSAAVTPRWPEVGYGGVPFSALGYFVFMPNPRGSFGQGERFTQANVKDFGYGDLRDTLSGMDLLERRFPIDKSREGITGWSYGGFMTMFSVTQTTRFKAAVAGAGISDWKSYYGENSIDQWMIPFFGKSVYDDPTIYAKSSAINYIQNVKTPTLLVVGDRDGECPAPQSFEFWHALRAEGVKTQLVVYPDEGHHFVNADHRRDVLERALNWFETEMP</sequence>
<dbReference type="GO" id="GO:0006508">
    <property type="term" value="P:proteolysis"/>
    <property type="evidence" value="ECO:0007669"/>
    <property type="project" value="InterPro"/>
</dbReference>